<reference evidence="2 3" key="1">
    <citation type="submission" date="2016-01" db="EMBL/GenBank/DDBJ databases">
        <title>Mycobacterium immunogenum strain CD11_6 genome sequencing and assembly.</title>
        <authorList>
            <person name="Kaur G."/>
            <person name="Nair G.R."/>
            <person name="Mayilraj S."/>
        </authorList>
    </citation>
    <scope>NUCLEOTIDE SEQUENCE [LARGE SCALE GENOMIC DNA]</scope>
    <source>
        <strain evidence="2 3">CD11-6</strain>
    </source>
</reference>
<dbReference type="RefSeq" id="WP_064629820.1">
    <property type="nucleotide sequence ID" value="NZ_LQYE01000012.1"/>
</dbReference>
<organism evidence="2 3">
    <name type="scientific">Mycobacteroides immunogenum</name>
    <dbReference type="NCBI Taxonomy" id="83262"/>
    <lineage>
        <taxon>Bacteria</taxon>
        <taxon>Bacillati</taxon>
        <taxon>Actinomycetota</taxon>
        <taxon>Actinomycetes</taxon>
        <taxon>Mycobacteriales</taxon>
        <taxon>Mycobacteriaceae</taxon>
        <taxon>Mycobacteroides</taxon>
    </lineage>
</organism>
<dbReference type="PANTHER" id="PTHR33371">
    <property type="entry name" value="INTERMEMBRANE PHOSPHOLIPID TRANSPORT SYSTEM BINDING PROTEIN MLAD-RELATED"/>
    <property type="match status" value="1"/>
</dbReference>
<dbReference type="Proteomes" id="UP000186919">
    <property type="component" value="Unassembled WGS sequence"/>
</dbReference>
<accession>A0A179VB57</accession>
<sequence>MRRNVLSITALLAILVGSLAAYWQQGITWFSTTRNRIEATLVVRDANGLLPRSRVLLRGVPIGEVAGVRASANSVSVRFWYPATVRIPLDSAFQIDSLSVLGEAYLSIKPKSDTGPVLADNQQIVADDKTVAGTFGEQIVAATRLLRDLEPTRINSIIEELNTALSDASVVPLIAKASTKLRDDIANNRDQLRNILGQTQTLLQNTGTVEAVLPTMAAPTLDLGQQIQIMVETIIALLYAGDYPEYIANGTKPLINRLIKFSDDTNLNMYNFTNPLLPPMQATASAFATLDVSRLLDASMSTAEAPGAFTVHVTPAP</sequence>
<dbReference type="InterPro" id="IPR052336">
    <property type="entry name" value="MlaD_Phospholipid_Transporter"/>
</dbReference>
<protein>
    <recommendedName>
        <fullName evidence="1">Mce/MlaD domain-containing protein</fullName>
    </recommendedName>
</protein>
<comment type="caution">
    <text evidence="2">The sequence shown here is derived from an EMBL/GenBank/DDBJ whole genome shotgun (WGS) entry which is preliminary data.</text>
</comment>
<dbReference type="Pfam" id="PF02470">
    <property type="entry name" value="MlaD"/>
    <property type="match status" value="1"/>
</dbReference>
<proteinExistence type="predicted"/>
<evidence type="ECO:0000313" key="2">
    <source>
        <dbReference type="EMBL" id="OAT68847.1"/>
    </source>
</evidence>
<dbReference type="InterPro" id="IPR003399">
    <property type="entry name" value="Mce/MlaD"/>
</dbReference>
<dbReference type="PANTHER" id="PTHR33371:SF4">
    <property type="entry name" value="INTERMEMBRANE PHOSPHOLIPID TRANSPORT SYSTEM BINDING PROTEIN MLAD"/>
    <property type="match status" value="1"/>
</dbReference>
<dbReference type="AlphaFoldDB" id="A0A179VB57"/>
<evidence type="ECO:0000259" key="1">
    <source>
        <dbReference type="Pfam" id="PF02470"/>
    </source>
</evidence>
<evidence type="ECO:0000313" key="3">
    <source>
        <dbReference type="Proteomes" id="UP000186919"/>
    </source>
</evidence>
<gene>
    <name evidence="2" type="ORF">AWB85_07670</name>
</gene>
<feature type="domain" description="Mce/MlaD" evidence="1">
    <location>
        <begin position="39"/>
        <end position="110"/>
    </location>
</feature>
<dbReference type="EMBL" id="LQYE01000012">
    <property type="protein sequence ID" value="OAT68847.1"/>
    <property type="molecule type" value="Genomic_DNA"/>
</dbReference>
<name>A0A179VB57_9MYCO</name>